<dbReference type="STRING" id="1121001.SAMN02745857_04017"/>
<gene>
    <name evidence="6" type="ORF">SAMN02745857_04017</name>
</gene>
<dbReference type="FunFam" id="1.10.10.10:FF:000001">
    <property type="entry name" value="LysR family transcriptional regulator"/>
    <property type="match status" value="1"/>
</dbReference>
<sequence>MDTDLLRIFAEVAHAGSFAAVARQRNVDPSSISRQLAELERAVGARLLQRTTRSLALTEAGDAYLRRIEPLLDELDHARDLALQGAAAPSGTLRLTASVAFGQLRIVPLLGEFRLSYPGVQLDCLFTDENVDLIAQRVDLAIRKAAAVEGDLVATKLVDTRYRIVASPDYLAAAAPIAQPDDLLAHRCLLFPYPGFRSQWRFRDAAGHEVTVPVTGDLMLSTGLALRDAALAGLGPALLPDWVVDEQIAAGRLLPLLGEYRVTGTEFDTAAWLVYPSRRYLPAKVRVMIDFLKAHLSGA</sequence>
<dbReference type="AlphaFoldDB" id="A0A1W1Y0J5"/>
<dbReference type="InterPro" id="IPR000847">
    <property type="entry name" value="LysR_HTH_N"/>
</dbReference>
<feature type="domain" description="HTH lysR-type" evidence="5">
    <location>
        <begin position="1"/>
        <end position="58"/>
    </location>
</feature>
<dbReference type="SUPFAM" id="SSF53850">
    <property type="entry name" value="Periplasmic binding protein-like II"/>
    <property type="match status" value="1"/>
</dbReference>
<dbReference type="EMBL" id="FWXD01000039">
    <property type="protein sequence ID" value="SMC29683.1"/>
    <property type="molecule type" value="Genomic_DNA"/>
</dbReference>
<dbReference type="RefSeq" id="WP_084092937.1">
    <property type="nucleotide sequence ID" value="NZ_FWXD01000039.1"/>
</dbReference>
<keyword evidence="2" id="KW-0805">Transcription regulation</keyword>
<evidence type="ECO:0000256" key="4">
    <source>
        <dbReference type="ARBA" id="ARBA00023163"/>
    </source>
</evidence>
<dbReference type="Pfam" id="PF00126">
    <property type="entry name" value="HTH_1"/>
    <property type="match status" value="1"/>
</dbReference>
<dbReference type="InterPro" id="IPR036388">
    <property type="entry name" value="WH-like_DNA-bd_sf"/>
</dbReference>
<protein>
    <submittedName>
        <fullName evidence="6">Transcriptional regulator, LysR family</fullName>
    </submittedName>
</protein>
<dbReference type="Gene3D" id="1.10.10.10">
    <property type="entry name" value="Winged helix-like DNA-binding domain superfamily/Winged helix DNA-binding domain"/>
    <property type="match status" value="1"/>
</dbReference>
<accession>A0A1W1Y0J5</accession>
<evidence type="ECO:0000313" key="6">
    <source>
        <dbReference type="EMBL" id="SMC29683.1"/>
    </source>
</evidence>
<dbReference type="Gene3D" id="3.40.190.290">
    <property type="match status" value="1"/>
</dbReference>
<keyword evidence="4" id="KW-0804">Transcription</keyword>
<dbReference type="InterPro" id="IPR058163">
    <property type="entry name" value="LysR-type_TF_proteobact-type"/>
</dbReference>
<keyword evidence="3" id="KW-0238">DNA-binding</keyword>
<dbReference type="PROSITE" id="PS50931">
    <property type="entry name" value="HTH_LYSR"/>
    <property type="match status" value="1"/>
</dbReference>
<reference evidence="6 7" key="1">
    <citation type="submission" date="2017-04" db="EMBL/GenBank/DDBJ databases">
        <authorList>
            <person name="Afonso C.L."/>
            <person name="Miller P.J."/>
            <person name="Scott M.A."/>
            <person name="Spackman E."/>
            <person name="Goraichik I."/>
            <person name="Dimitrov K.M."/>
            <person name="Suarez D.L."/>
            <person name="Swayne D.E."/>
        </authorList>
    </citation>
    <scope>NUCLEOTIDE SEQUENCE [LARGE SCALE GENOMIC DNA]</scope>
    <source>
        <strain evidence="6 7">DSM 23236</strain>
    </source>
</reference>
<dbReference type="PANTHER" id="PTHR30537">
    <property type="entry name" value="HTH-TYPE TRANSCRIPTIONAL REGULATOR"/>
    <property type="match status" value="1"/>
</dbReference>
<proteinExistence type="inferred from homology"/>
<comment type="similarity">
    <text evidence="1">Belongs to the LysR transcriptional regulatory family.</text>
</comment>
<evidence type="ECO:0000259" key="5">
    <source>
        <dbReference type="PROSITE" id="PS50931"/>
    </source>
</evidence>
<dbReference type="InterPro" id="IPR005119">
    <property type="entry name" value="LysR_subst-bd"/>
</dbReference>
<dbReference type="GO" id="GO:0003677">
    <property type="term" value="F:DNA binding"/>
    <property type="evidence" value="ECO:0007669"/>
    <property type="project" value="UniProtKB-KW"/>
</dbReference>
<organism evidence="6 7">
    <name type="scientific">Andreprevotia lacus DSM 23236</name>
    <dbReference type="NCBI Taxonomy" id="1121001"/>
    <lineage>
        <taxon>Bacteria</taxon>
        <taxon>Pseudomonadati</taxon>
        <taxon>Pseudomonadota</taxon>
        <taxon>Betaproteobacteria</taxon>
        <taxon>Neisseriales</taxon>
        <taxon>Chitinibacteraceae</taxon>
        <taxon>Andreprevotia</taxon>
    </lineage>
</organism>
<evidence type="ECO:0000256" key="3">
    <source>
        <dbReference type="ARBA" id="ARBA00023125"/>
    </source>
</evidence>
<keyword evidence="7" id="KW-1185">Reference proteome</keyword>
<dbReference type="GO" id="GO:0003700">
    <property type="term" value="F:DNA-binding transcription factor activity"/>
    <property type="evidence" value="ECO:0007669"/>
    <property type="project" value="InterPro"/>
</dbReference>
<dbReference type="PANTHER" id="PTHR30537:SF5">
    <property type="entry name" value="HTH-TYPE TRANSCRIPTIONAL ACTIVATOR TTDR-RELATED"/>
    <property type="match status" value="1"/>
</dbReference>
<dbReference type="InterPro" id="IPR036390">
    <property type="entry name" value="WH_DNA-bd_sf"/>
</dbReference>
<evidence type="ECO:0000256" key="1">
    <source>
        <dbReference type="ARBA" id="ARBA00009437"/>
    </source>
</evidence>
<name>A0A1W1Y0J5_9NEIS</name>
<dbReference type="OrthoDB" id="9178040at2"/>
<evidence type="ECO:0000313" key="7">
    <source>
        <dbReference type="Proteomes" id="UP000192761"/>
    </source>
</evidence>
<dbReference type="SUPFAM" id="SSF46785">
    <property type="entry name" value="Winged helix' DNA-binding domain"/>
    <property type="match status" value="1"/>
</dbReference>
<dbReference type="CDD" id="cd08422">
    <property type="entry name" value="PBP2_CrgA_like"/>
    <property type="match status" value="1"/>
</dbReference>
<dbReference type="Proteomes" id="UP000192761">
    <property type="component" value="Unassembled WGS sequence"/>
</dbReference>
<dbReference type="Pfam" id="PF03466">
    <property type="entry name" value="LysR_substrate"/>
    <property type="match status" value="1"/>
</dbReference>
<evidence type="ECO:0000256" key="2">
    <source>
        <dbReference type="ARBA" id="ARBA00023015"/>
    </source>
</evidence>